<evidence type="ECO:0000313" key="3">
    <source>
        <dbReference type="Proteomes" id="UP001597252"/>
    </source>
</evidence>
<dbReference type="Proteomes" id="UP001597252">
    <property type="component" value="Unassembled WGS sequence"/>
</dbReference>
<keyword evidence="2" id="KW-0762">Sugar transport</keyword>
<evidence type="ECO:0000259" key="1">
    <source>
        <dbReference type="PROSITE" id="PS51094"/>
    </source>
</evidence>
<keyword evidence="3" id="KW-1185">Reference proteome</keyword>
<accession>A0ABW4E6P4</accession>
<dbReference type="Gene3D" id="3.40.930.10">
    <property type="entry name" value="Mannitol-specific EII, Chain A"/>
    <property type="match status" value="1"/>
</dbReference>
<evidence type="ECO:0000313" key="2">
    <source>
        <dbReference type="EMBL" id="MFD1485559.1"/>
    </source>
</evidence>
<feature type="domain" description="PTS EIIA type-2" evidence="1">
    <location>
        <begin position="2"/>
        <end position="144"/>
    </location>
</feature>
<organism evidence="2 3">
    <name type="scientific">Lacticaseibacillus baoqingensis</name>
    <dbReference type="NCBI Taxonomy" id="2486013"/>
    <lineage>
        <taxon>Bacteria</taxon>
        <taxon>Bacillati</taxon>
        <taxon>Bacillota</taxon>
        <taxon>Bacilli</taxon>
        <taxon>Lactobacillales</taxon>
        <taxon>Lactobacillaceae</taxon>
        <taxon>Lacticaseibacillus</taxon>
    </lineage>
</organism>
<keyword evidence="2" id="KW-0813">Transport</keyword>
<dbReference type="RefSeq" id="WP_125754032.1">
    <property type="nucleotide sequence ID" value="NZ_JBHTON010000033.1"/>
</dbReference>
<proteinExistence type="predicted"/>
<dbReference type="SUPFAM" id="SSF55804">
    <property type="entry name" value="Phoshotransferase/anion transport protein"/>
    <property type="match status" value="1"/>
</dbReference>
<comment type="caution">
    <text evidence="2">The sequence shown here is derived from an EMBL/GenBank/DDBJ whole genome shotgun (WGS) entry which is preliminary data.</text>
</comment>
<name>A0ABW4E6P4_9LACO</name>
<reference evidence="3" key="1">
    <citation type="journal article" date="2019" name="Int. J. Syst. Evol. Microbiol.">
        <title>The Global Catalogue of Microorganisms (GCM) 10K type strain sequencing project: providing services to taxonomists for standard genome sequencing and annotation.</title>
        <authorList>
            <consortium name="The Broad Institute Genomics Platform"/>
            <consortium name="The Broad Institute Genome Sequencing Center for Infectious Disease"/>
            <person name="Wu L."/>
            <person name="Ma J."/>
        </authorList>
    </citation>
    <scope>NUCLEOTIDE SEQUENCE [LARGE SCALE GENOMIC DNA]</scope>
    <source>
        <strain evidence="3">CCM 8903</strain>
    </source>
</reference>
<dbReference type="EMBL" id="JBHTON010000033">
    <property type="protein sequence ID" value="MFD1485559.1"/>
    <property type="molecule type" value="Genomic_DNA"/>
</dbReference>
<protein>
    <submittedName>
        <fullName evidence="2">PTS sugar transporter subunit IIA</fullName>
    </submittedName>
</protein>
<dbReference type="InterPro" id="IPR002178">
    <property type="entry name" value="PTS_EIIA_type-2_dom"/>
</dbReference>
<dbReference type="Pfam" id="PF00359">
    <property type="entry name" value="PTS_EIIA_2"/>
    <property type="match status" value="1"/>
</dbReference>
<sequence length="144" mass="15020">MFTLLKKQVSVNVSLNAPSELTAIAKLAGFAGMKLDLANQELRSGFLASEAQGSHVVAAHIAVTHASSANVQTPQTVIMSFDAPIAWGEDQHIDLLVAVIVPTTADTEAVLAQMLTGVQQQAAALDAAKAHAGALEKVRRQLLG</sequence>
<dbReference type="PROSITE" id="PS51094">
    <property type="entry name" value="PTS_EIIA_TYPE_2"/>
    <property type="match status" value="1"/>
</dbReference>
<gene>
    <name evidence="2" type="ORF">ACFQ5J_09995</name>
</gene>
<dbReference type="InterPro" id="IPR016152">
    <property type="entry name" value="PTrfase/Anion_transptr"/>
</dbReference>